<reference evidence="1 2" key="1">
    <citation type="submission" date="2017-06" db="EMBL/GenBank/DDBJ databases">
        <title>Genome sequencing of cyanobaciteial culture collection at National Institute for Environmental Studies (NIES).</title>
        <authorList>
            <person name="Hirose Y."/>
            <person name="Shimura Y."/>
            <person name="Fujisawa T."/>
            <person name="Nakamura Y."/>
            <person name="Kawachi M."/>
        </authorList>
    </citation>
    <scope>NUCLEOTIDE SEQUENCE [LARGE SCALE GENOMIC DNA]</scope>
    <source>
        <strain evidence="1 2">NIES-23</strain>
    </source>
</reference>
<evidence type="ECO:0000313" key="2">
    <source>
        <dbReference type="Proteomes" id="UP000217507"/>
    </source>
</evidence>
<protein>
    <submittedName>
        <fullName evidence="1">Uncharacterized protein</fullName>
    </submittedName>
</protein>
<accession>A0A1Z4KSM4</accession>
<proteinExistence type="predicted"/>
<sequence length="39" mass="4335">MYPTGRLCQQNLTPGGRMAALTAHENGSPLWVNVLNFEF</sequence>
<evidence type="ECO:0000313" key="1">
    <source>
        <dbReference type="EMBL" id="BAY71998.1"/>
    </source>
</evidence>
<dbReference type="AlphaFoldDB" id="A0A1Z4KSM4"/>
<name>A0A1Z4KSM4_ANAVA</name>
<gene>
    <name evidence="1" type="ORF">NIES23_48220</name>
</gene>
<organism evidence="1 2">
    <name type="scientific">Trichormus variabilis NIES-23</name>
    <dbReference type="NCBI Taxonomy" id="1973479"/>
    <lineage>
        <taxon>Bacteria</taxon>
        <taxon>Bacillati</taxon>
        <taxon>Cyanobacteriota</taxon>
        <taxon>Cyanophyceae</taxon>
        <taxon>Nostocales</taxon>
        <taxon>Nostocaceae</taxon>
        <taxon>Trichormus</taxon>
    </lineage>
</organism>
<dbReference type="Proteomes" id="UP000217507">
    <property type="component" value="Chromosome"/>
</dbReference>
<dbReference type="EMBL" id="AP018216">
    <property type="protein sequence ID" value="BAY71998.1"/>
    <property type="molecule type" value="Genomic_DNA"/>
</dbReference>